<sequence>MRWWLQAILILLFALGGAIGSTLLVQRPDLPALSQDEWLRTPAQVAELGNVLWIDARNVERFEAGHLENAVNVSLDDWDTGFGELISVWSPDDTIVVYCDGEGCELSRETAEHLRKDLGQENVYWLEGGYEAWLDFAP</sequence>
<reference evidence="2" key="1">
    <citation type="journal article" date="2014" name="Int. J. Syst. Evol. Microbiol.">
        <title>Complete genome sequence of Corynebacterium casei LMG S-19264T (=DSM 44701T), isolated from a smear-ripened cheese.</title>
        <authorList>
            <consortium name="US DOE Joint Genome Institute (JGI-PGF)"/>
            <person name="Walter F."/>
            <person name="Albersmeier A."/>
            <person name="Kalinowski J."/>
            <person name="Ruckert C."/>
        </authorList>
    </citation>
    <scope>NUCLEOTIDE SEQUENCE</scope>
    <source>
        <strain evidence="2">KCTC 12870</strain>
    </source>
</reference>
<keyword evidence="3" id="KW-1185">Reference proteome</keyword>
<dbReference type="EMBL" id="BMXG01000002">
    <property type="protein sequence ID" value="GHB92955.1"/>
    <property type="molecule type" value="Genomic_DNA"/>
</dbReference>
<evidence type="ECO:0000259" key="1">
    <source>
        <dbReference type="PROSITE" id="PS50206"/>
    </source>
</evidence>
<dbReference type="InterPro" id="IPR001763">
    <property type="entry name" value="Rhodanese-like_dom"/>
</dbReference>
<dbReference type="SMART" id="SM00450">
    <property type="entry name" value="RHOD"/>
    <property type="match status" value="1"/>
</dbReference>
<evidence type="ECO:0000313" key="2">
    <source>
        <dbReference type="EMBL" id="GHB92955.1"/>
    </source>
</evidence>
<dbReference type="PANTHER" id="PTHR43031">
    <property type="entry name" value="FAD-DEPENDENT OXIDOREDUCTASE"/>
    <property type="match status" value="1"/>
</dbReference>
<organism evidence="2 3">
    <name type="scientific">Cerasicoccus arenae</name>
    <dbReference type="NCBI Taxonomy" id="424488"/>
    <lineage>
        <taxon>Bacteria</taxon>
        <taxon>Pseudomonadati</taxon>
        <taxon>Verrucomicrobiota</taxon>
        <taxon>Opitutia</taxon>
        <taxon>Puniceicoccales</taxon>
        <taxon>Cerasicoccaceae</taxon>
        <taxon>Cerasicoccus</taxon>
    </lineage>
</organism>
<proteinExistence type="predicted"/>
<accession>A0A8J3D9H2</accession>
<evidence type="ECO:0000313" key="3">
    <source>
        <dbReference type="Proteomes" id="UP000642829"/>
    </source>
</evidence>
<name>A0A8J3D9H2_9BACT</name>
<dbReference type="Pfam" id="PF00581">
    <property type="entry name" value="Rhodanese"/>
    <property type="match status" value="1"/>
</dbReference>
<gene>
    <name evidence="2" type="ORF">GCM10007047_05400</name>
</gene>
<dbReference type="SUPFAM" id="SSF52821">
    <property type="entry name" value="Rhodanese/Cell cycle control phosphatase"/>
    <property type="match status" value="1"/>
</dbReference>
<dbReference type="Proteomes" id="UP000642829">
    <property type="component" value="Unassembled WGS sequence"/>
</dbReference>
<feature type="domain" description="Rhodanese" evidence="1">
    <location>
        <begin position="47"/>
        <end position="138"/>
    </location>
</feature>
<comment type="caution">
    <text evidence="2">The sequence shown here is derived from an EMBL/GenBank/DDBJ whole genome shotgun (WGS) entry which is preliminary data.</text>
</comment>
<protein>
    <recommendedName>
        <fullName evidence="1">Rhodanese domain-containing protein</fullName>
    </recommendedName>
</protein>
<dbReference type="PROSITE" id="PS50206">
    <property type="entry name" value="RHODANESE_3"/>
    <property type="match status" value="1"/>
</dbReference>
<reference evidence="2" key="2">
    <citation type="submission" date="2020-09" db="EMBL/GenBank/DDBJ databases">
        <authorList>
            <person name="Sun Q."/>
            <person name="Kim S."/>
        </authorList>
    </citation>
    <scope>NUCLEOTIDE SEQUENCE</scope>
    <source>
        <strain evidence="2">KCTC 12870</strain>
    </source>
</reference>
<dbReference type="CDD" id="cd00158">
    <property type="entry name" value="RHOD"/>
    <property type="match status" value="1"/>
</dbReference>
<dbReference type="Gene3D" id="3.40.250.10">
    <property type="entry name" value="Rhodanese-like domain"/>
    <property type="match status" value="1"/>
</dbReference>
<dbReference type="AlphaFoldDB" id="A0A8J3D9H2"/>
<dbReference type="InterPro" id="IPR050229">
    <property type="entry name" value="GlpE_sulfurtransferase"/>
</dbReference>
<dbReference type="PANTHER" id="PTHR43031:SF1">
    <property type="entry name" value="PYRIDINE NUCLEOTIDE-DISULPHIDE OXIDOREDUCTASE"/>
    <property type="match status" value="1"/>
</dbReference>
<dbReference type="InterPro" id="IPR036873">
    <property type="entry name" value="Rhodanese-like_dom_sf"/>
</dbReference>
<dbReference type="RefSeq" id="WP_189511584.1">
    <property type="nucleotide sequence ID" value="NZ_BMXG01000002.1"/>
</dbReference>